<reference evidence="2" key="1">
    <citation type="submission" date="2023-07" db="EMBL/GenBank/DDBJ databases">
        <title>Draft genomic sequences of Priestia flexa CCM isolated from the soil of an abandoned mine contaminated by free cyanide in the high Andean zone of Tacna, Peru.</title>
        <authorList>
            <person name="Caceda Quiroz C.J."/>
            <person name="Maraza Chooque G.J."/>
            <person name="Fora Quispe G.L."/>
            <person name="Carpio Mamani M."/>
        </authorList>
    </citation>
    <scope>NUCLEOTIDE SEQUENCE [LARGE SCALE GENOMIC DNA]</scope>
    <source>
        <strain evidence="2">CCM</strain>
    </source>
</reference>
<sequence>MSRVLNNIDNFKYNSLESNLLDYFSYDLTFNDTIISILNACIDKVYIDNSSMNSLCKDVQELYKVSDRLIVQLCQHNHLAQLKESRIQSLILKNSTEEINLLRRCSLIEKIIELWNYIIELEKKIFECENCKWDDLSSIPIPFDKSIHEGNLKRNINRFILTYISKVNFITTLFYEAYDSKYDFTYTQINKILTYNLKRHVESYGKCINSQRTLKLFF</sequence>
<dbReference type="RefSeq" id="WP_076514009.1">
    <property type="nucleotide sequence ID" value="NZ_CP040367.1"/>
</dbReference>
<dbReference type="EMBL" id="JAWUZT010000124">
    <property type="protein sequence ID" value="MDW8518536.1"/>
    <property type="molecule type" value="Genomic_DNA"/>
</dbReference>
<keyword evidence="2" id="KW-1185">Reference proteome</keyword>
<evidence type="ECO:0000313" key="2">
    <source>
        <dbReference type="Proteomes" id="UP001284771"/>
    </source>
</evidence>
<comment type="caution">
    <text evidence="1">The sequence shown here is derived from an EMBL/GenBank/DDBJ whole genome shotgun (WGS) entry which is preliminary data.</text>
</comment>
<name>A0ABU4JC08_9BACI</name>
<accession>A0ABU4JC08</accession>
<dbReference type="Proteomes" id="UP001284771">
    <property type="component" value="Unassembled WGS sequence"/>
</dbReference>
<protein>
    <submittedName>
        <fullName evidence="1">Uncharacterized protein</fullName>
    </submittedName>
</protein>
<proteinExistence type="predicted"/>
<organism evidence="1 2">
    <name type="scientific">Priestia flexa</name>
    <dbReference type="NCBI Taxonomy" id="86664"/>
    <lineage>
        <taxon>Bacteria</taxon>
        <taxon>Bacillati</taxon>
        <taxon>Bacillota</taxon>
        <taxon>Bacilli</taxon>
        <taxon>Bacillales</taxon>
        <taxon>Bacillaceae</taxon>
        <taxon>Priestia</taxon>
    </lineage>
</organism>
<evidence type="ECO:0000313" key="1">
    <source>
        <dbReference type="EMBL" id="MDW8518536.1"/>
    </source>
</evidence>
<gene>
    <name evidence="1" type="ORF">RIB56_20745</name>
</gene>